<dbReference type="InterPro" id="IPR000801">
    <property type="entry name" value="Esterase-like"/>
</dbReference>
<evidence type="ECO:0000313" key="5">
    <source>
        <dbReference type="Proteomes" id="UP000366872"/>
    </source>
</evidence>
<protein>
    <recommendedName>
        <fullName evidence="6">Peptidase S9 prolyl oligopeptidase catalytic domain-containing protein</fullName>
    </recommendedName>
</protein>
<dbReference type="RefSeq" id="WP_136083187.1">
    <property type="nucleotide sequence ID" value="NZ_CAAHFG010000005.1"/>
</dbReference>
<dbReference type="Proteomes" id="UP000366872">
    <property type="component" value="Unassembled WGS sequence"/>
</dbReference>
<dbReference type="Pfam" id="PF00756">
    <property type="entry name" value="Esterase"/>
    <property type="match status" value="1"/>
</dbReference>
<keyword evidence="1 3" id="KW-0732">Signal</keyword>
<evidence type="ECO:0000256" key="1">
    <source>
        <dbReference type="ARBA" id="ARBA00022729"/>
    </source>
</evidence>
<sequence>MMKLFVLLIVTASSLSLFAERWPPSKVEVKRRTTEVFRHGSKDEWGYSRPQDDTFFVVHPRGAKTNAPLYVVLHSAGHDVWSAVQCTAQAGNHDIYHSPDNFYALYLDCRANPGDWWWGGTNPRDSGDKKKNSGDELQPVENRVVGTVKWVMETYDIDPNRVYLCGNSMGGSGALGIGLRHGDLFAAVKANVPAGIEHVSNRLYFPPASVPAGLKLPDPPVVVDYSAQNDQWSIGHGRFVKAMNDRKYPLFFYWGPFGHANNHARILGVNDLINSFDWLNVKKNEAYAVFSNASCNDPLPWPDNLSSTAAGQVNAFFRWKTMADTESRFEMQLYLVSEKDLTTTFTIPKAATADVSLRRLQRLEIEPGQMVQWQYGKTGGEISADADGLITIPDLTITESPSLLMISM</sequence>
<dbReference type="GO" id="GO:0016787">
    <property type="term" value="F:hydrolase activity"/>
    <property type="evidence" value="ECO:0007669"/>
    <property type="project" value="UniProtKB-KW"/>
</dbReference>
<reference evidence="4 5" key="1">
    <citation type="submission" date="2019-04" db="EMBL/GenBank/DDBJ databases">
        <authorList>
            <person name="Van Vliet M D."/>
        </authorList>
    </citation>
    <scope>NUCLEOTIDE SEQUENCE [LARGE SCALE GENOMIC DNA]</scope>
    <source>
        <strain evidence="4 5">F1</strain>
    </source>
</reference>
<feature type="chain" id="PRO_5025535763" description="Peptidase S9 prolyl oligopeptidase catalytic domain-containing protein" evidence="3">
    <location>
        <begin position="20"/>
        <end position="408"/>
    </location>
</feature>
<dbReference type="PANTHER" id="PTHR43037:SF5">
    <property type="entry name" value="FERULOYL ESTERASE"/>
    <property type="match status" value="1"/>
</dbReference>
<evidence type="ECO:0008006" key="6">
    <source>
        <dbReference type="Google" id="ProtNLM"/>
    </source>
</evidence>
<accession>A0A6C2UC04</accession>
<keyword evidence="5" id="KW-1185">Reference proteome</keyword>
<evidence type="ECO:0000313" key="4">
    <source>
        <dbReference type="EMBL" id="VGO17702.1"/>
    </source>
</evidence>
<name>A0A6C2UC04_PONDE</name>
<feature type="signal peptide" evidence="3">
    <location>
        <begin position="1"/>
        <end position="19"/>
    </location>
</feature>
<keyword evidence="2" id="KW-0378">Hydrolase</keyword>
<dbReference type="AlphaFoldDB" id="A0A6C2UC04"/>
<dbReference type="InterPro" id="IPR029058">
    <property type="entry name" value="AB_hydrolase_fold"/>
</dbReference>
<organism evidence="4 5">
    <name type="scientific">Pontiella desulfatans</name>
    <dbReference type="NCBI Taxonomy" id="2750659"/>
    <lineage>
        <taxon>Bacteria</taxon>
        <taxon>Pseudomonadati</taxon>
        <taxon>Kiritimatiellota</taxon>
        <taxon>Kiritimatiellia</taxon>
        <taxon>Kiritimatiellales</taxon>
        <taxon>Pontiellaceae</taxon>
        <taxon>Pontiella</taxon>
    </lineage>
</organism>
<dbReference type="InterPro" id="IPR050955">
    <property type="entry name" value="Plant_Biomass_Hydrol_Est"/>
</dbReference>
<dbReference type="SUPFAM" id="SSF53474">
    <property type="entry name" value="alpha/beta-Hydrolases"/>
    <property type="match status" value="1"/>
</dbReference>
<dbReference type="Gene3D" id="3.40.50.1820">
    <property type="entry name" value="alpha/beta hydrolase"/>
    <property type="match status" value="1"/>
</dbReference>
<gene>
    <name evidence="4" type="ORF">PDESU_06304</name>
</gene>
<dbReference type="EMBL" id="CAAHFG010000005">
    <property type="protein sequence ID" value="VGO17702.1"/>
    <property type="molecule type" value="Genomic_DNA"/>
</dbReference>
<evidence type="ECO:0000256" key="3">
    <source>
        <dbReference type="SAM" id="SignalP"/>
    </source>
</evidence>
<evidence type="ECO:0000256" key="2">
    <source>
        <dbReference type="ARBA" id="ARBA00022801"/>
    </source>
</evidence>
<proteinExistence type="predicted"/>
<dbReference type="PANTHER" id="PTHR43037">
    <property type="entry name" value="UNNAMED PRODUCT-RELATED"/>
    <property type="match status" value="1"/>
</dbReference>